<protein>
    <recommendedName>
        <fullName evidence="3">Phage protein</fullName>
    </recommendedName>
</protein>
<keyword evidence="2" id="KW-1185">Reference proteome</keyword>
<evidence type="ECO:0000313" key="2">
    <source>
        <dbReference type="Proteomes" id="UP001491691"/>
    </source>
</evidence>
<evidence type="ECO:0000313" key="1">
    <source>
        <dbReference type="EMBL" id="MEQ3347216.1"/>
    </source>
</evidence>
<name>A0ABV1J225_9FIRM</name>
<comment type="caution">
    <text evidence="1">The sequence shown here is derived from an EMBL/GenBank/DDBJ whole genome shotgun (WGS) entry which is preliminary data.</text>
</comment>
<proteinExistence type="predicted"/>
<dbReference type="Proteomes" id="UP001491691">
    <property type="component" value="Unassembled WGS sequence"/>
</dbReference>
<reference evidence="1 2" key="1">
    <citation type="submission" date="2024-04" db="EMBL/GenBank/DDBJ databases">
        <title>Human intestinal bacterial collection.</title>
        <authorList>
            <person name="Pauvert C."/>
            <person name="Hitch T.C.A."/>
            <person name="Clavel T."/>
        </authorList>
    </citation>
    <scope>NUCLEOTIDE SEQUENCE [LARGE SCALE GENOMIC DNA]</scope>
    <source>
        <strain evidence="1 2">CLA-SR-H019</strain>
    </source>
</reference>
<evidence type="ECO:0008006" key="3">
    <source>
        <dbReference type="Google" id="ProtNLM"/>
    </source>
</evidence>
<accession>A0ABV1J225</accession>
<gene>
    <name evidence="1" type="ORF">AAA073_07195</name>
</gene>
<sequence length="64" mass="7779">MKKEDLISFLKFRQKFTSLEWFELNKAVSDREREKAAKLELDDFDVKVIFERVEKSAWLKIKNL</sequence>
<organism evidence="1 2">
    <name type="scientific">Peptoniphilus senegalensis</name>
    <dbReference type="NCBI Taxonomy" id="1465757"/>
    <lineage>
        <taxon>Bacteria</taxon>
        <taxon>Bacillati</taxon>
        <taxon>Bacillota</taxon>
        <taxon>Tissierellia</taxon>
        <taxon>Tissierellales</taxon>
        <taxon>Peptoniphilaceae</taxon>
        <taxon>Peptoniphilus</taxon>
    </lineage>
</organism>
<dbReference type="EMBL" id="JBBNPP010000013">
    <property type="protein sequence ID" value="MEQ3347216.1"/>
    <property type="molecule type" value="Genomic_DNA"/>
</dbReference>
<dbReference type="RefSeq" id="WP_349189101.1">
    <property type="nucleotide sequence ID" value="NZ_JBBNPP010000013.1"/>
</dbReference>